<dbReference type="PROSITE" id="PS51186">
    <property type="entry name" value="GNAT"/>
    <property type="match status" value="1"/>
</dbReference>
<gene>
    <name evidence="2" type="primary">yhhY</name>
    <name evidence="2" type="ordered locus">PANA_3793</name>
</gene>
<proteinExistence type="predicted"/>
<dbReference type="HOGENOM" id="CLU_013985_19_8_6"/>
<dbReference type="KEGG" id="pam:PANA_3793"/>
<name>D4GDD5_PANAM</name>
<dbReference type="GO" id="GO:0016747">
    <property type="term" value="F:acyltransferase activity, transferring groups other than amino-acyl groups"/>
    <property type="evidence" value="ECO:0007669"/>
    <property type="project" value="InterPro"/>
</dbReference>
<organism evidence="2 3">
    <name type="scientific">Pantoea ananatis (strain LMG 20103)</name>
    <dbReference type="NCBI Taxonomy" id="706191"/>
    <lineage>
        <taxon>Bacteria</taxon>
        <taxon>Pseudomonadati</taxon>
        <taxon>Pseudomonadota</taxon>
        <taxon>Gammaproteobacteria</taxon>
        <taxon>Enterobacterales</taxon>
        <taxon>Erwiniaceae</taxon>
        <taxon>Pantoea</taxon>
    </lineage>
</organism>
<evidence type="ECO:0000313" key="2">
    <source>
        <dbReference type="EMBL" id="ADD78960.1"/>
    </source>
</evidence>
<dbReference type="InterPro" id="IPR016181">
    <property type="entry name" value="Acyl_CoA_acyltransferase"/>
</dbReference>
<dbReference type="Gene3D" id="3.40.630.30">
    <property type="match status" value="2"/>
</dbReference>
<evidence type="ECO:0000313" key="3">
    <source>
        <dbReference type="Proteomes" id="UP000001702"/>
    </source>
</evidence>
<protein>
    <submittedName>
        <fullName evidence="2">YhhY</fullName>
    </submittedName>
</protein>
<dbReference type="Proteomes" id="UP000001702">
    <property type="component" value="Chromosome"/>
</dbReference>
<dbReference type="AlphaFoldDB" id="D4GDD5"/>
<keyword evidence="3" id="KW-1185">Reference proteome</keyword>
<dbReference type="Pfam" id="PF00583">
    <property type="entry name" value="Acetyltransf_1"/>
    <property type="match status" value="1"/>
</dbReference>
<dbReference type="STRING" id="706191.PANA_3793"/>
<sequence length="167" mass="18976">MDITLRGREPGDAAAYQRLYGHPAVYPWTLQLPFPSVATWEKKFAKMDAEGFINFIAEVEGKWWANSRCLPIIIRVPATASVSVLASIPPSLVGESESILIRNAMDYARNWLGITRMELEVFHDNHRALALYERLGFEREGIRRQASLREGKFHDVVMMAKLLTETA</sequence>
<evidence type="ECO:0000259" key="1">
    <source>
        <dbReference type="PROSITE" id="PS51186"/>
    </source>
</evidence>
<reference evidence="2 3" key="1">
    <citation type="journal article" date="2010" name="J. Bacteriol.">
        <title>Genome sequence of Pantoea ananatis LMG20103, the causative agent of Eucalyptus blight and dieback.</title>
        <authorList>
            <person name="De Maayer P."/>
            <person name="Chan W.Y."/>
            <person name="Venter S.N."/>
            <person name="Toth I.K."/>
            <person name="Birch P.R."/>
            <person name="Joubert F."/>
            <person name="Coutinho T.A."/>
        </authorList>
    </citation>
    <scope>NUCLEOTIDE SEQUENCE [LARGE SCALE GENOMIC DNA]</scope>
    <source>
        <strain evidence="2 3">LMG 20103</strain>
    </source>
</reference>
<dbReference type="EMBL" id="CP001875">
    <property type="protein sequence ID" value="ADD78960.1"/>
    <property type="molecule type" value="Genomic_DNA"/>
</dbReference>
<dbReference type="SUPFAM" id="SSF55729">
    <property type="entry name" value="Acyl-CoA N-acyltransferases (Nat)"/>
    <property type="match status" value="1"/>
</dbReference>
<dbReference type="eggNOG" id="COG1670">
    <property type="taxonomic scope" value="Bacteria"/>
</dbReference>
<feature type="domain" description="N-acetyltransferase" evidence="1">
    <location>
        <begin position="3"/>
        <end position="164"/>
    </location>
</feature>
<accession>D4GDD5</accession>
<dbReference type="InterPro" id="IPR000182">
    <property type="entry name" value="GNAT_dom"/>
</dbReference>